<dbReference type="GO" id="GO:0004553">
    <property type="term" value="F:hydrolase activity, hydrolyzing O-glycosyl compounds"/>
    <property type="evidence" value="ECO:0007669"/>
    <property type="project" value="InterPro"/>
</dbReference>
<protein>
    <submittedName>
        <fullName evidence="2">Glycosyl hydrolase</fullName>
    </submittedName>
</protein>
<dbReference type="Proteomes" id="UP000823850">
    <property type="component" value="Unassembled WGS sequence"/>
</dbReference>
<dbReference type="SUPFAM" id="SSF51445">
    <property type="entry name" value="(Trans)glycosidases"/>
    <property type="match status" value="1"/>
</dbReference>
<proteinExistence type="predicted"/>
<reference evidence="2" key="1">
    <citation type="journal article" date="2021" name="PeerJ">
        <title>Extensive microbial diversity within the chicken gut microbiome revealed by metagenomics and culture.</title>
        <authorList>
            <person name="Gilroy R."/>
            <person name="Ravi A."/>
            <person name="Getino M."/>
            <person name="Pursley I."/>
            <person name="Horton D.L."/>
            <person name="Alikhan N.F."/>
            <person name="Baker D."/>
            <person name="Gharbi K."/>
            <person name="Hall N."/>
            <person name="Watson M."/>
            <person name="Adriaenssens E.M."/>
            <person name="Foster-Nyarko E."/>
            <person name="Jarju S."/>
            <person name="Secka A."/>
            <person name="Antonio M."/>
            <person name="Oren A."/>
            <person name="Chaudhuri R.R."/>
            <person name="La Ragione R."/>
            <person name="Hildebrand F."/>
            <person name="Pallen M.J."/>
        </authorList>
    </citation>
    <scope>NUCLEOTIDE SEQUENCE</scope>
    <source>
        <strain evidence="2">ChiW19-6364</strain>
    </source>
</reference>
<evidence type="ECO:0000313" key="2">
    <source>
        <dbReference type="EMBL" id="HJD39278.1"/>
    </source>
</evidence>
<feature type="non-terminal residue" evidence="2">
    <location>
        <position position="105"/>
    </location>
</feature>
<gene>
    <name evidence="2" type="ORF">H9913_04560</name>
</gene>
<organism evidence="2 3">
    <name type="scientific">Candidatus Blautia stercoripullorum</name>
    <dbReference type="NCBI Taxonomy" id="2838502"/>
    <lineage>
        <taxon>Bacteria</taxon>
        <taxon>Bacillati</taxon>
        <taxon>Bacillota</taxon>
        <taxon>Clostridia</taxon>
        <taxon>Lachnospirales</taxon>
        <taxon>Lachnospiraceae</taxon>
        <taxon>Blautia</taxon>
    </lineage>
</organism>
<sequence>MVNLREKPYYLNDEQIQWVEDTIAGMTIEEKIGQLFVNMVGNAEERKPENIKKVLDTYHPGAIRYHNAPKEEIWAMADCLQKTTKIPLLIASNCEAGGNGGTGGG</sequence>
<evidence type="ECO:0000313" key="3">
    <source>
        <dbReference type="Proteomes" id="UP000823850"/>
    </source>
</evidence>
<dbReference type="InterPro" id="IPR017853">
    <property type="entry name" value="GH"/>
</dbReference>
<comment type="caution">
    <text evidence="2">The sequence shown here is derived from an EMBL/GenBank/DDBJ whole genome shotgun (WGS) entry which is preliminary data.</text>
</comment>
<dbReference type="AlphaFoldDB" id="A0A9D2RA01"/>
<dbReference type="EMBL" id="DWUX01000084">
    <property type="protein sequence ID" value="HJD39278.1"/>
    <property type="molecule type" value="Genomic_DNA"/>
</dbReference>
<dbReference type="InterPro" id="IPR036962">
    <property type="entry name" value="Glyco_hydro_3_N_sf"/>
</dbReference>
<accession>A0A9D2RA01</accession>
<dbReference type="Gene3D" id="3.20.20.300">
    <property type="entry name" value="Glycoside hydrolase, family 3, N-terminal domain"/>
    <property type="match status" value="1"/>
</dbReference>
<name>A0A9D2RA01_9FIRM</name>
<dbReference type="GO" id="GO:0005975">
    <property type="term" value="P:carbohydrate metabolic process"/>
    <property type="evidence" value="ECO:0007669"/>
    <property type="project" value="InterPro"/>
</dbReference>
<reference evidence="2" key="2">
    <citation type="submission" date="2021-04" db="EMBL/GenBank/DDBJ databases">
        <authorList>
            <person name="Gilroy R."/>
        </authorList>
    </citation>
    <scope>NUCLEOTIDE SEQUENCE</scope>
    <source>
        <strain evidence="2">ChiW19-6364</strain>
    </source>
</reference>
<evidence type="ECO:0000256" key="1">
    <source>
        <dbReference type="ARBA" id="ARBA00022801"/>
    </source>
</evidence>
<keyword evidence="1 2" id="KW-0378">Hydrolase</keyword>